<dbReference type="EMBL" id="MT104475">
    <property type="protein sequence ID" value="QJD55221.1"/>
    <property type="molecule type" value="Genomic_DNA"/>
</dbReference>
<dbReference type="InterPro" id="IPR053802">
    <property type="entry name" value="DUF6950"/>
</dbReference>
<dbReference type="Pfam" id="PF22262">
    <property type="entry name" value="DUF6950"/>
    <property type="match status" value="1"/>
</dbReference>
<dbReference type="Proteomes" id="UP000503469">
    <property type="component" value="Segment"/>
</dbReference>
<evidence type="ECO:0000313" key="3">
    <source>
        <dbReference type="Proteomes" id="UP000503469"/>
    </source>
</evidence>
<feature type="domain" description="DUF6950" evidence="1">
    <location>
        <begin position="21"/>
        <end position="151"/>
    </location>
</feature>
<protein>
    <recommendedName>
        <fullName evidence="1">DUF6950 domain-containing protein</fullName>
    </recommendedName>
</protein>
<keyword evidence="3" id="KW-1185">Reference proteome</keyword>
<gene>
    <name evidence="2" type="ORF">Psm1vBMR15_gp07</name>
</gene>
<evidence type="ECO:0000313" key="2">
    <source>
        <dbReference type="EMBL" id="QJD55221.1"/>
    </source>
</evidence>
<accession>A0A6M3TDW2</accession>
<evidence type="ECO:0000259" key="1">
    <source>
        <dbReference type="Pfam" id="PF22262"/>
    </source>
</evidence>
<reference evidence="2 3" key="1">
    <citation type="journal article" date="2020" name="Microb. Biotechnol.">
        <title>Phage biocontrol to combat Pseudomonas syringae pathogens causing disease in cherry.</title>
        <authorList>
            <person name="Rabiey M."/>
            <person name="Roy S.R."/>
            <person name="Holtappels D."/>
            <person name="Franceschetti L."/>
            <person name="Quilty B.J."/>
            <person name="Creeth R."/>
            <person name="Sundin G.W."/>
            <person name="Wagemans J."/>
            <person name="Lavigne R."/>
            <person name="Jackson R.W."/>
        </authorList>
    </citation>
    <scope>NUCLEOTIDE SEQUENCE [LARGE SCALE GENOMIC DNA]</scope>
</reference>
<name>A0A6M3TDW2_9CAUD</name>
<sequence>MAHLLGVCQGCADLHLRKLAMRHRDWTTRLHEVIKAAQGRPFLWGEFDCCLFAADCSSAVCGVDPAEQYRGTYKTEAGAKRALKKRHGSLEAAWDACFARVATPFIQRGDVVMYEAPAGRSMAVFWAGDYWATTNDGVARVVCVPLAAWRVE</sequence>
<organism evidence="2 3">
    <name type="scientific">Pseudomonas phage MR15</name>
    <dbReference type="NCBI Taxonomy" id="2711179"/>
    <lineage>
        <taxon>Viruses</taxon>
        <taxon>Duplodnaviria</taxon>
        <taxon>Heunggongvirae</taxon>
        <taxon>Uroviricota</taxon>
        <taxon>Caudoviricetes</taxon>
        <taxon>Readingvirus</taxon>
        <taxon>Readingvirus MR15</taxon>
    </lineage>
</organism>
<proteinExistence type="predicted"/>